<feature type="domain" description="SLH" evidence="3">
    <location>
        <begin position="249"/>
        <end position="312"/>
    </location>
</feature>
<keyword evidence="1 2" id="KW-0732">Signal</keyword>
<evidence type="ECO:0000256" key="1">
    <source>
        <dbReference type="ARBA" id="ARBA00022729"/>
    </source>
</evidence>
<feature type="signal peptide" evidence="2">
    <location>
        <begin position="1"/>
        <end position="28"/>
    </location>
</feature>
<reference evidence="4" key="1">
    <citation type="submission" date="2022-02" db="EMBL/GenBank/DDBJ databases">
        <title>Halalkalibacter sp. nov. isolated from Lonar Lake, India.</title>
        <authorList>
            <person name="Joshi A."/>
            <person name="Thite S."/>
            <person name="Lodha T."/>
        </authorList>
    </citation>
    <scope>NUCLEOTIDE SEQUENCE</scope>
    <source>
        <strain evidence="4">MEB205</strain>
    </source>
</reference>
<feature type="domain" description="SLH" evidence="3">
    <location>
        <begin position="371"/>
        <end position="430"/>
    </location>
</feature>
<dbReference type="PANTHER" id="PTHR43308:SF5">
    <property type="entry name" value="S-LAYER PROTEIN _ PEPTIDOGLYCAN ENDO-BETA-N-ACETYLGLUCOSAMINIDASE"/>
    <property type="match status" value="1"/>
</dbReference>
<sequence>MTKLTSKIVLSIVLVFSLFTVGTQSAYAALFDPLPFEDRELGRNSNAYLAMKNRPTTQEQQRFIQEVTPYAVRASEQWGVPASAIIGMSILESGYGTTRIAYYANNLFGIKVWGFNPANAWQLKGQPDEDFERAIPIIENLGTDRIIFDESQRRDNWYRQFNSYEEAFNFLAGTLLQNQRYGFAREKYQTNLTNGMSIEDASRQYLFDIAHAGYNHLGGSYYRDAVGRIMNQWNLFEHDRRDNGSTKSTDGSVFRDVNGHWAKESILFAAEKGWLNGHSDQTFRPNNHLTRAQAATILSNFLNLQSEGTPVRFNDISTNFWAFDAVNLVAQNNIMNGTGNGNFSPSTNVTRAQVAQIFFNAGFYSQPAQGGTRAFTDVRDDHWAVVAIETMRQEGIVNGYSDGTFKPNQPMTRAQLAAIIHRLYENNELK</sequence>
<evidence type="ECO:0000256" key="2">
    <source>
        <dbReference type="SAM" id="SignalP"/>
    </source>
</evidence>
<keyword evidence="5" id="KW-1185">Reference proteome</keyword>
<dbReference type="EMBL" id="JAKRYL010000005">
    <property type="protein sequence ID" value="MCL7746848.1"/>
    <property type="molecule type" value="Genomic_DNA"/>
</dbReference>
<name>A0A9X2CNN2_9BACI</name>
<dbReference type="PANTHER" id="PTHR43308">
    <property type="entry name" value="OUTER MEMBRANE PROTEIN ALPHA-RELATED"/>
    <property type="match status" value="1"/>
</dbReference>
<comment type="caution">
    <text evidence="4">The sequence shown here is derived from an EMBL/GenBank/DDBJ whole genome shotgun (WGS) entry which is preliminary data.</text>
</comment>
<protein>
    <submittedName>
        <fullName evidence="4">S-layer homology domain-containing protein</fullName>
    </submittedName>
</protein>
<dbReference type="InterPro" id="IPR001119">
    <property type="entry name" value="SLH_dom"/>
</dbReference>
<organism evidence="4 5">
    <name type="scientific">Halalkalibacter alkaliphilus</name>
    <dbReference type="NCBI Taxonomy" id="2917993"/>
    <lineage>
        <taxon>Bacteria</taxon>
        <taxon>Bacillati</taxon>
        <taxon>Bacillota</taxon>
        <taxon>Bacilli</taxon>
        <taxon>Bacillales</taxon>
        <taxon>Bacillaceae</taxon>
        <taxon>Halalkalibacter</taxon>
    </lineage>
</organism>
<dbReference type="InterPro" id="IPR002901">
    <property type="entry name" value="MGlyc_endo_b_GlcNAc-like_dom"/>
</dbReference>
<evidence type="ECO:0000313" key="4">
    <source>
        <dbReference type="EMBL" id="MCL7746848.1"/>
    </source>
</evidence>
<dbReference type="Pfam" id="PF00395">
    <property type="entry name" value="SLH"/>
    <property type="match status" value="3"/>
</dbReference>
<dbReference type="GO" id="GO:0004040">
    <property type="term" value="F:amidase activity"/>
    <property type="evidence" value="ECO:0007669"/>
    <property type="project" value="InterPro"/>
</dbReference>
<dbReference type="Pfam" id="PF01832">
    <property type="entry name" value="Glucosaminidase"/>
    <property type="match status" value="1"/>
</dbReference>
<gene>
    <name evidence="4" type="ORF">MF646_06900</name>
</gene>
<dbReference type="Proteomes" id="UP001139150">
    <property type="component" value="Unassembled WGS sequence"/>
</dbReference>
<accession>A0A9X2CNN2</accession>
<feature type="chain" id="PRO_5040960760" evidence="2">
    <location>
        <begin position="29"/>
        <end position="430"/>
    </location>
</feature>
<evidence type="ECO:0000259" key="3">
    <source>
        <dbReference type="PROSITE" id="PS51272"/>
    </source>
</evidence>
<feature type="domain" description="SLH" evidence="3">
    <location>
        <begin position="313"/>
        <end position="370"/>
    </location>
</feature>
<dbReference type="Gene3D" id="1.10.530.10">
    <property type="match status" value="1"/>
</dbReference>
<dbReference type="RefSeq" id="WP_250095756.1">
    <property type="nucleotide sequence ID" value="NZ_JAKRYL010000005.1"/>
</dbReference>
<evidence type="ECO:0000313" key="5">
    <source>
        <dbReference type="Proteomes" id="UP001139150"/>
    </source>
</evidence>
<proteinExistence type="predicted"/>
<dbReference type="InterPro" id="IPR051465">
    <property type="entry name" value="Cell_Envelope_Struct_Comp"/>
</dbReference>
<dbReference type="PROSITE" id="PS51272">
    <property type="entry name" value="SLH"/>
    <property type="match status" value="3"/>
</dbReference>
<dbReference type="SMART" id="SM00047">
    <property type="entry name" value="LYZ2"/>
    <property type="match status" value="1"/>
</dbReference>
<dbReference type="AlphaFoldDB" id="A0A9X2CNN2"/>